<protein>
    <submittedName>
        <fullName evidence="2">CbtB-domain containing protein</fullName>
    </submittedName>
</protein>
<dbReference type="InterPro" id="IPR012667">
    <property type="entry name" value="CbtB_put"/>
</dbReference>
<gene>
    <name evidence="2" type="ORF">KNW02_17405</name>
</gene>
<organism evidence="2 3">
    <name type="scientific">Paracoccus marinaquae</name>
    <dbReference type="NCBI Taxonomy" id="2841926"/>
    <lineage>
        <taxon>Bacteria</taxon>
        <taxon>Pseudomonadati</taxon>
        <taxon>Pseudomonadota</taxon>
        <taxon>Alphaproteobacteria</taxon>
        <taxon>Rhodobacterales</taxon>
        <taxon>Paracoccaceae</taxon>
        <taxon>Paracoccus</taxon>
    </lineage>
</organism>
<proteinExistence type="predicted"/>
<keyword evidence="1" id="KW-0812">Transmembrane</keyword>
<evidence type="ECO:0000256" key="1">
    <source>
        <dbReference type="SAM" id="Phobius"/>
    </source>
</evidence>
<dbReference type="EMBL" id="JAHKNG010000044">
    <property type="protein sequence ID" value="MBU3031886.1"/>
    <property type="molecule type" value="Genomic_DNA"/>
</dbReference>
<reference evidence="2" key="1">
    <citation type="submission" date="2021-06" db="EMBL/GenBank/DDBJ databases">
        <title>Paracoccus bacterium XHP0099 sp. nov., isolated from the surface waters of the Yellow Sea.</title>
        <authorList>
            <person name="Xue H."/>
            <person name="Zhang D."/>
        </authorList>
    </citation>
    <scope>NUCLEOTIDE SEQUENCE</scope>
    <source>
        <strain evidence="2">XHP0099</strain>
    </source>
</reference>
<keyword evidence="1" id="KW-1133">Transmembrane helix</keyword>
<dbReference type="Proteomes" id="UP001166191">
    <property type="component" value="Unassembled WGS sequence"/>
</dbReference>
<accession>A0ABS6ANW4</accession>
<keyword evidence="1" id="KW-0472">Membrane</keyword>
<keyword evidence="3" id="KW-1185">Reference proteome</keyword>
<comment type="caution">
    <text evidence="2">The sequence shown here is derived from an EMBL/GenBank/DDBJ whole genome shotgun (WGS) entry which is preliminary data.</text>
</comment>
<dbReference type="Pfam" id="PF09489">
    <property type="entry name" value="CbtB"/>
    <property type="match status" value="1"/>
</dbReference>
<sequence length="69" mass="7484">MADATLAPVFEPTPLPVRDIMPWAIFAAVIGVIAFYFTGLEQGATAVFDGSAIHEYVHDARHLLGFPCH</sequence>
<dbReference type="RefSeq" id="WP_216034505.1">
    <property type="nucleotide sequence ID" value="NZ_JAHKNG010000044.1"/>
</dbReference>
<evidence type="ECO:0000313" key="2">
    <source>
        <dbReference type="EMBL" id="MBU3031886.1"/>
    </source>
</evidence>
<name>A0ABS6ANW4_9RHOB</name>
<feature type="transmembrane region" description="Helical" evidence="1">
    <location>
        <begin position="20"/>
        <end position="38"/>
    </location>
</feature>
<evidence type="ECO:0000313" key="3">
    <source>
        <dbReference type="Proteomes" id="UP001166191"/>
    </source>
</evidence>